<comment type="function">
    <text evidence="9">Immune regulatory cytokine.</text>
</comment>
<dbReference type="GO" id="GO:0045944">
    <property type="term" value="P:positive regulation of transcription by RNA polymerase II"/>
    <property type="evidence" value="ECO:0007669"/>
    <property type="project" value="Ensembl"/>
</dbReference>
<dbReference type="InterPro" id="IPR009079">
    <property type="entry name" value="4_helix_cytokine-like_core"/>
</dbReference>
<keyword evidence="5 9" id="KW-0964">Secreted</keyword>
<dbReference type="Proteomes" id="UP000515140">
    <property type="component" value="Unplaced"/>
</dbReference>
<dbReference type="InParanoid" id="A0A6P5LJM7"/>
<dbReference type="FunCoup" id="A0A6P5LJM7">
    <property type="interactions" value="799"/>
</dbReference>
<dbReference type="PANTHER" id="PTHR48482">
    <property type="entry name" value="INTERLEUKIN-19-RELATED"/>
    <property type="match status" value="1"/>
</dbReference>
<dbReference type="PRINTS" id="PR01294">
    <property type="entry name" value="INTRLEUKIN10"/>
</dbReference>
<evidence type="ECO:0000256" key="6">
    <source>
        <dbReference type="ARBA" id="ARBA00022729"/>
    </source>
</evidence>
<comment type="subcellular location">
    <subcellularLocation>
        <location evidence="1 9">Secreted</location>
    </subcellularLocation>
</comment>
<evidence type="ECO:0000256" key="5">
    <source>
        <dbReference type="ARBA" id="ARBA00022525"/>
    </source>
</evidence>
<reference evidence="11" key="1">
    <citation type="submission" date="2025-08" db="UniProtKB">
        <authorList>
            <consortium name="RefSeq"/>
        </authorList>
    </citation>
    <scope>IDENTIFICATION</scope>
    <source>
        <tissue evidence="11">Spleen</tissue>
    </source>
</reference>
<dbReference type="InterPro" id="IPR020443">
    <property type="entry name" value="IL-10/19/20/24/26"/>
</dbReference>
<keyword evidence="8" id="KW-0325">Glycoprotein</keyword>
<dbReference type="FunFam" id="1.20.1250.10:FF:000011">
    <property type="entry name" value="Interleukin-10"/>
    <property type="match status" value="1"/>
</dbReference>
<gene>
    <name evidence="11" type="primary">IL10</name>
</gene>
<evidence type="ECO:0000313" key="11">
    <source>
        <dbReference type="RefSeq" id="XP_020858595.1"/>
    </source>
</evidence>
<dbReference type="GO" id="GO:0006955">
    <property type="term" value="P:immune response"/>
    <property type="evidence" value="ECO:0007669"/>
    <property type="project" value="InterPro"/>
</dbReference>
<dbReference type="GO" id="GO:0030889">
    <property type="term" value="P:negative regulation of B cell proliferation"/>
    <property type="evidence" value="ECO:0007669"/>
    <property type="project" value="Ensembl"/>
</dbReference>
<dbReference type="GO" id="GO:0050728">
    <property type="term" value="P:negative regulation of inflammatory response"/>
    <property type="evidence" value="ECO:0007669"/>
    <property type="project" value="Ensembl"/>
</dbReference>
<keyword evidence="10" id="KW-1185">Reference proteome</keyword>
<dbReference type="GO" id="GO:0001819">
    <property type="term" value="P:positive regulation of cytokine production"/>
    <property type="evidence" value="ECO:0007669"/>
    <property type="project" value="Ensembl"/>
</dbReference>
<proteinExistence type="inferred from homology"/>
<dbReference type="GO" id="GO:0032715">
    <property type="term" value="P:negative regulation of interleukin-6 production"/>
    <property type="evidence" value="ECO:0007669"/>
    <property type="project" value="Ensembl"/>
</dbReference>
<comment type="subunit">
    <text evidence="3">Homodimer. Interacts with IL10RA and IL10RB.</text>
</comment>
<dbReference type="InterPro" id="IPR000098">
    <property type="entry name" value="IL-10"/>
</dbReference>
<evidence type="ECO:0000256" key="9">
    <source>
        <dbReference type="RuleBase" id="RU368043"/>
    </source>
</evidence>
<protein>
    <recommendedName>
        <fullName evidence="9">Interleukin family protein</fullName>
    </recommendedName>
</protein>
<keyword evidence="7" id="KW-1015">Disulfide bond</keyword>
<dbReference type="GO" id="GO:0051045">
    <property type="term" value="P:negative regulation of membrane protein ectodomain proteolysis"/>
    <property type="evidence" value="ECO:0007669"/>
    <property type="project" value="Ensembl"/>
</dbReference>
<dbReference type="PANTHER" id="PTHR48482:SF5">
    <property type="entry name" value="INTERLEUKIN-10"/>
    <property type="match status" value="1"/>
</dbReference>
<dbReference type="GO" id="GO:0071222">
    <property type="term" value="P:cellular response to lipopolysaccharide"/>
    <property type="evidence" value="ECO:0007669"/>
    <property type="project" value="Ensembl"/>
</dbReference>
<evidence type="ECO:0000313" key="10">
    <source>
        <dbReference type="Proteomes" id="UP000515140"/>
    </source>
</evidence>
<dbReference type="GO" id="GO:0005615">
    <property type="term" value="C:extracellular space"/>
    <property type="evidence" value="ECO:0007669"/>
    <property type="project" value="UniProtKB-UniRule"/>
</dbReference>
<dbReference type="KEGG" id="pcw:110219537"/>
<dbReference type="GO" id="GO:0002904">
    <property type="term" value="P:positive regulation of B cell apoptotic process"/>
    <property type="evidence" value="ECO:0007669"/>
    <property type="project" value="Ensembl"/>
</dbReference>
<keyword evidence="4 9" id="KW-0202">Cytokine</keyword>
<evidence type="ECO:0000256" key="1">
    <source>
        <dbReference type="ARBA" id="ARBA00004613"/>
    </source>
</evidence>
<evidence type="ECO:0000256" key="2">
    <source>
        <dbReference type="ARBA" id="ARBA00008813"/>
    </source>
</evidence>
<sequence>MKTSKVKDSTSKACSCKTELPASPQETHQSPTMSTLMLLFCLLCLTGSNLSSASGDSCSTFSITLPDMLRELRAAFSNVKIYFQTRDKLETKLIDKSLLEELKSYLGCQALSEMIQFYLEEVMPQAEKNEVDIKENVGSLGEKLKALRLRLKRCHRFLPCEDRSRVVKQVKSTYEKLQERGVYKAMGDFDIFISYMEEYLTTHIRN</sequence>
<organism evidence="10 11">
    <name type="scientific">Phascolarctos cinereus</name>
    <name type="common">Koala</name>
    <dbReference type="NCBI Taxonomy" id="38626"/>
    <lineage>
        <taxon>Eukaryota</taxon>
        <taxon>Metazoa</taxon>
        <taxon>Chordata</taxon>
        <taxon>Craniata</taxon>
        <taxon>Vertebrata</taxon>
        <taxon>Euteleostomi</taxon>
        <taxon>Mammalia</taxon>
        <taxon>Metatheria</taxon>
        <taxon>Diprotodontia</taxon>
        <taxon>Phascolarctidae</taxon>
        <taxon>Phascolarctos</taxon>
    </lineage>
</organism>
<dbReference type="GO" id="GO:1900100">
    <property type="term" value="P:positive regulation of plasma cell differentiation"/>
    <property type="evidence" value="ECO:0007669"/>
    <property type="project" value="Ensembl"/>
</dbReference>
<dbReference type="GO" id="GO:0046427">
    <property type="term" value="P:positive regulation of receptor signaling pathway via JAK-STAT"/>
    <property type="evidence" value="ECO:0007669"/>
    <property type="project" value="Ensembl"/>
</dbReference>
<dbReference type="PROSITE" id="PS00520">
    <property type="entry name" value="INTERLEUKIN_10"/>
    <property type="match status" value="1"/>
</dbReference>
<evidence type="ECO:0000256" key="3">
    <source>
        <dbReference type="ARBA" id="ARBA00011144"/>
    </source>
</evidence>
<evidence type="ECO:0000256" key="7">
    <source>
        <dbReference type="ARBA" id="ARBA00023157"/>
    </source>
</evidence>
<keyword evidence="6" id="KW-0732">Signal</keyword>
<dbReference type="InterPro" id="IPR020423">
    <property type="entry name" value="IL-10_CS"/>
</dbReference>
<dbReference type="AlphaFoldDB" id="A0A6P5LJM7"/>
<dbReference type="SMART" id="SM00188">
    <property type="entry name" value="IL10"/>
    <property type="match status" value="1"/>
</dbReference>
<dbReference type="CTD" id="3586"/>
<name>A0A6P5LJM7_PHACI</name>
<dbReference type="GeneID" id="110219537"/>
<dbReference type="GO" id="GO:0140105">
    <property type="term" value="P:interleukin-10-mediated signaling pathway"/>
    <property type="evidence" value="ECO:0007669"/>
    <property type="project" value="Ensembl"/>
</dbReference>
<dbReference type="Gene3D" id="1.20.1250.10">
    <property type="match status" value="1"/>
</dbReference>
<evidence type="ECO:0000256" key="4">
    <source>
        <dbReference type="ARBA" id="ARBA00022514"/>
    </source>
</evidence>
<evidence type="ECO:0000256" key="8">
    <source>
        <dbReference type="ARBA" id="ARBA00023180"/>
    </source>
</evidence>
<dbReference type="SUPFAM" id="SSF47266">
    <property type="entry name" value="4-helical cytokines"/>
    <property type="match status" value="1"/>
</dbReference>
<dbReference type="GO" id="GO:0046983">
    <property type="term" value="F:protein dimerization activity"/>
    <property type="evidence" value="ECO:0007669"/>
    <property type="project" value="Ensembl"/>
</dbReference>
<dbReference type="Pfam" id="PF00726">
    <property type="entry name" value="IL10"/>
    <property type="match status" value="1"/>
</dbReference>
<dbReference type="GO" id="GO:0045347">
    <property type="term" value="P:negative regulation of MHC class II biosynthetic process"/>
    <property type="evidence" value="ECO:0007669"/>
    <property type="project" value="Ensembl"/>
</dbReference>
<dbReference type="GO" id="GO:0005125">
    <property type="term" value="F:cytokine activity"/>
    <property type="evidence" value="ECO:0007669"/>
    <property type="project" value="UniProtKB-UniRule"/>
</dbReference>
<comment type="similarity">
    <text evidence="2 9">Belongs to the IL-10 family.</text>
</comment>
<accession>A0A6P5LJM7</accession>
<dbReference type="RefSeq" id="XP_020858595.1">
    <property type="nucleotide sequence ID" value="XM_021002936.1"/>
</dbReference>
<dbReference type="OMA" id="CHRFFTC"/>
<dbReference type="GO" id="GO:0002639">
    <property type="term" value="P:positive regulation of immunoglobulin production"/>
    <property type="evidence" value="ECO:0007669"/>
    <property type="project" value="Ensembl"/>
</dbReference>
<dbReference type="GO" id="GO:0002719">
    <property type="term" value="P:negative regulation of cytokine production involved in immune response"/>
    <property type="evidence" value="ECO:0007669"/>
    <property type="project" value="Ensembl"/>
</dbReference>
<dbReference type="GO" id="GO:0051384">
    <property type="term" value="P:response to glucocorticoid"/>
    <property type="evidence" value="ECO:0007669"/>
    <property type="project" value="Ensembl"/>
</dbReference>
<dbReference type="GO" id="GO:1902895">
    <property type="term" value="P:positive regulation of miRNA transcription"/>
    <property type="evidence" value="ECO:0007669"/>
    <property type="project" value="Ensembl"/>
</dbReference>
<dbReference type="GO" id="GO:0010507">
    <property type="term" value="P:negative regulation of autophagy"/>
    <property type="evidence" value="ECO:0007669"/>
    <property type="project" value="Ensembl"/>
</dbReference>